<feature type="compositionally biased region" description="Basic and acidic residues" evidence="1">
    <location>
        <begin position="30"/>
        <end position="41"/>
    </location>
</feature>
<evidence type="ECO:0000313" key="2">
    <source>
        <dbReference type="EMBL" id="TRY87556.1"/>
    </source>
</evidence>
<feature type="region of interest" description="Disordered" evidence="1">
    <location>
        <begin position="1"/>
        <end position="57"/>
    </location>
</feature>
<sequence>MLQPLVRREVPERRQERGPLQRTLRQIPHLRSESHQGEGHPSRRSGVHGPKQRERRQLRTTVNLAVTDIKELIRCGVHVLHPRPSDGHKDKGIMKTFETKSANLVVYY</sequence>
<keyword evidence="3" id="KW-1185">Reference proteome</keyword>
<evidence type="ECO:0000256" key="1">
    <source>
        <dbReference type="SAM" id="MobiDB-lite"/>
    </source>
</evidence>
<dbReference type="Proteomes" id="UP000316079">
    <property type="component" value="Unassembled WGS sequence"/>
</dbReference>
<feature type="compositionally biased region" description="Basic and acidic residues" evidence="1">
    <location>
        <begin position="1"/>
        <end position="19"/>
    </location>
</feature>
<gene>
    <name evidence="2" type="ORF">DNTS_025174</name>
</gene>
<proteinExistence type="predicted"/>
<name>A0A553QCB7_9TELE</name>
<dbReference type="EMBL" id="SRMA01026119">
    <property type="protein sequence ID" value="TRY87556.1"/>
    <property type="molecule type" value="Genomic_DNA"/>
</dbReference>
<organism evidence="2 3">
    <name type="scientific">Danionella cerebrum</name>
    <dbReference type="NCBI Taxonomy" id="2873325"/>
    <lineage>
        <taxon>Eukaryota</taxon>
        <taxon>Metazoa</taxon>
        <taxon>Chordata</taxon>
        <taxon>Craniata</taxon>
        <taxon>Vertebrata</taxon>
        <taxon>Euteleostomi</taxon>
        <taxon>Actinopterygii</taxon>
        <taxon>Neopterygii</taxon>
        <taxon>Teleostei</taxon>
        <taxon>Ostariophysi</taxon>
        <taxon>Cypriniformes</taxon>
        <taxon>Danionidae</taxon>
        <taxon>Danioninae</taxon>
        <taxon>Danionella</taxon>
    </lineage>
</organism>
<accession>A0A553QCB7</accession>
<reference evidence="2 3" key="1">
    <citation type="journal article" date="2019" name="Sci. Data">
        <title>Hybrid genome assembly and annotation of Danionella translucida.</title>
        <authorList>
            <person name="Kadobianskyi M."/>
            <person name="Schulze L."/>
            <person name="Schuelke M."/>
            <person name="Judkewitz B."/>
        </authorList>
    </citation>
    <scope>NUCLEOTIDE SEQUENCE [LARGE SCALE GENOMIC DNA]</scope>
    <source>
        <strain evidence="2 3">Bolton</strain>
    </source>
</reference>
<comment type="caution">
    <text evidence="2">The sequence shown here is derived from an EMBL/GenBank/DDBJ whole genome shotgun (WGS) entry which is preliminary data.</text>
</comment>
<protein>
    <submittedName>
        <fullName evidence="2">Uncharacterized protein</fullName>
    </submittedName>
</protein>
<dbReference type="AlphaFoldDB" id="A0A553QCB7"/>
<evidence type="ECO:0000313" key="3">
    <source>
        <dbReference type="Proteomes" id="UP000316079"/>
    </source>
</evidence>